<name>A0ABQ1II62_9PROT</name>
<keyword evidence="1" id="KW-0560">Oxidoreductase</keyword>
<evidence type="ECO:0000313" key="4">
    <source>
        <dbReference type="Proteomes" id="UP000603352"/>
    </source>
</evidence>
<dbReference type="SUPFAM" id="SSF51430">
    <property type="entry name" value="NAD(P)-linked oxidoreductase"/>
    <property type="match status" value="1"/>
</dbReference>
<reference evidence="4" key="1">
    <citation type="journal article" date="2019" name="Int. J. Syst. Evol. Microbiol.">
        <title>The Global Catalogue of Microorganisms (GCM) 10K type strain sequencing project: providing services to taxonomists for standard genome sequencing and annotation.</title>
        <authorList>
            <consortium name="The Broad Institute Genomics Platform"/>
            <consortium name="The Broad Institute Genome Sequencing Center for Infectious Disease"/>
            <person name="Wu L."/>
            <person name="Ma J."/>
        </authorList>
    </citation>
    <scope>NUCLEOTIDE SEQUENCE [LARGE SCALE GENOMIC DNA]</scope>
    <source>
        <strain evidence="4">CGMCC 1.10188</strain>
    </source>
</reference>
<gene>
    <name evidence="3" type="ORF">GCM10011505_23820</name>
</gene>
<evidence type="ECO:0000256" key="1">
    <source>
        <dbReference type="ARBA" id="ARBA00023002"/>
    </source>
</evidence>
<keyword evidence="4" id="KW-1185">Reference proteome</keyword>
<proteinExistence type="predicted"/>
<feature type="domain" description="NADP-dependent oxidoreductase" evidence="2">
    <location>
        <begin position="34"/>
        <end position="328"/>
    </location>
</feature>
<dbReference type="InterPro" id="IPR050791">
    <property type="entry name" value="Aldo-Keto_reductase"/>
</dbReference>
<dbReference type="InterPro" id="IPR023210">
    <property type="entry name" value="NADP_OxRdtase_dom"/>
</dbReference>
<dbReference type="InterPro" id="IPR036812">
    <property type="entry name" value="NAD(P)_OxRdtase_dom_sf"/>
</dbReference>
<evidence type="ECO:0000313" key="3">
    <source>
        <dbReference type="EMBL" id="GGB41609.1"/>
    </source>
</evidence>
<dbReference type="Gene3D" id="3.20.20.100">
    <property type="entry name" value="NADP-dependent oxidoreductase domain"/>
    <property type="match status" value="1"/>
</dbReference>
<dbReference type="CDD" id="cd19076">
    <property type="entry name" value="AKR_AKR13A_13D"/>
    <property type="match status" value="1"/>
</dbReference>
<dbReference type="Pfam" id="PF00248">
    <property type="entry name" value="Aldo_ket_red"/>
    <property type="match status" value="1"/>
</dbReference>
<dbReference type="EMBL" id="BMDZ01000025">
    <property type="protein sequence ID" value="GGB41609.1"/>
    <property type="molecule type" value="Genomic_DNA"/>
</dbReference>
<protein>
    <submittedName>
        <fullName evidence="3">Aldo/keto reductase</fullName>
    </submittedName>
</protein>
<accession>A0ABQ1II62</accession>
<evidence type="ECO:0000259" key="2">
    <source>
        <dbReference type="Pfam" id="PF00248"/>
    </source>
</evidence>
<dbReference type="PANTHER" id="PTHR43625">
    <property type="entry name" value="AFLATOXIN B1 ALDEHYDE REDUCTASE"/>
    <property type="match status" value="1"/>
</dbReference>
<organism evidence="3 4">
    <name type="scientific">Tistrella bauzanensis</name>
    <dbReference type="NCBI Taxonomy" id="657419"/>
    <lineage>
        <taxon>Bacteria</taxon>
        <taxon>Pseudomonadati</taxon>
        <taxon>Pseudomonadota</taxon>
        <taxon>Alphaproteobacteria</taxon>
        <taxon>Geminicoccales</taxon>
        <taxon>Geminicoccaceae</taxon>
        <taxon>Tistrella</taxon>
    </lineage>
</organism>
<dbReference type="Proteomes" id="UP000603352">
    <property type="component" value="Unassembled WGS sequence"/>
</dbReference>
<dbReference type="PANTHER" id="PTHR43625:SF40">
    <property type="entry name" value="ALDO-KETO REDUCTASE YAKC [NADP(+)]"/>
    <property type="match status" value="1"/>
</dbReference>
<sequence>MTRSDQIRITAPTRLAPVDVPRRALGGGGPAIFPIGLGCMGMSEFYGPADQDEALATLAAACDLGIDMLDTADTYGIGANEELLGRFLAGLKPADRPLIATKFGIVRQSGSYERRIDNSPAYIRAACDASLRRLGVEVIDLYYCHRRDPAVPIEDVVGAMAALVQAGKVRMLGLSEVSADSLRRAHAVHPIAALQSEYSLWSRDPEATTLPVAAELGTAFVAYSPLGRAFLTATVKTADDLAEGDFRRANPRFQGAALDANLKLAQALAAFGAARGLTAAETALAWILARQPHVIPIPGTTRRHHLAGNAGAATLQLAAADVAALDEMFAPGAVAGARYPDAGFAGIEA</sequence>
<comment type="caution">
    <text evidence="3">The sequence shown here is derived from an EMBL/GenBank/DDBJ whole genome shotgun (WGS) entry which is preliminary data.</text>
</comment>